<keyword evidence="10" id="KW-0670">Pyruvate</keyword>
<keyword evidence="5" id="KW-0210">Decarboxylase</keyword>
<evidence type="ECO:0000256" key="11">
    <source>
        <dbReference type="ARBA" id="ARBA00024326"/>
    </source>
</evidence>
<reference evidence="12" key="1">
    <citation type="submission" date="2021-01" db="EMBL/GenBank/DDBJ databases">
        <title>Metabolic potential, ecology and presence of endohyphal bacteria is reflected in genomic diversity of Mucoromycotina.</title>
        <authorList>
            <person name="Muszewska A."/>
            <person name="Okrasinska A."/>
            <person name="Steczkiewicz K."/>
            <person name="Drgas O."/>
            <person name="Orlowska M."/>
            <person name="Perlinska-Lenart U."/>
            <person name="Aleksandrzak-Piekarczyk T."/>
            <person name="Szatraj K."/>
            <person name="Zielenkiewicz U."/>
            <person name="Pilsyk S."/>
            <person name="Malc E."/>
            <person name="Mieczkowski P."/>
            <person name="Kruszewska J.S."/>
            <person name="Biernat P."/>
            <person name="Pawlowska J."/>
        </authorList>
    </citation>
    <scope>NUCLEOTIDE SEQUENCE</scope>
    <source>
        <strain evidence="12">WA0000018081</strain>
    </source>
</reference>
<dbReference type="UniPathway" id="UPA00558"/>
<organism evidence="12 13">
    <name type="scientific">Thamnidium elegans</name>
    <dbReference type="NCBI Taxonomy" id="101142"/>
    <lineage>
        <taxon>Eukaryota</taxon>
        <taxon>Fungi</taxon>
        <taxon>Fungi incertae sedis</taxon>
        <taxon>Mucoromycota</taxon>
        <taxon>Mucoromycotina</taxon>
        <taxon>Mucoromycetes</taxon>
        <taxon>Mucorales</taxon>
        <taxon>Mucorineae</taxon>
        <taxon>Mucoraceae</taxon>
        <taxon>Thamnidium</taxon>
    </lineage>
</organism>
<keyword evidence="9" id="KW-1208">Phospholipid metabolism</keyword>
<dbReference type="Proteomes" id="UP000613177">
    <property type="component" value="Unassembled WGS sequence"/>
</dbReference>
<dbReference type="PANTHER" id="PTHR10067:SF17">
    <property type="entry name" value="PHOSPHATIDYLSERINE DECARBOXYLASE PROENZYME 2"/>
    <property type="match status" value="1"/>
</dbReference>
<sequence>MTIEAAVLTADTERISQDFGPNKQEVEEYIKNNDHAALMRSFSQMIDQSTHSEAVLEVNTQNLKTESGIQSPSSQAPKHWYRRKLSGWIHKHLVPEGFRTAVEKKYGNFIIIRSTGEYHYEEMPIYTRIGMHLLFGGYYRGKVVSSSMMHALFLKETLRQGLYFTLPESVKQIPSFVQHYMIEMDNYVISKVSEYQNFNEFFTRAILPGKRPIAELDDDSILVSAADSRLNVFTSIDTATEFWIKGKNFNLTNLLKDEALAEELDGGSIAIFRLAPQDYHRFHTPAKGTVESINTLSGTYYTVNPCTVNESLDVFTDNHRSITKIKSHQGFNYAVISIGALLVGSIVMTNAEPEKELEKGQEMGYFQYGGSTVIVVFPKDTVEWDQDLKLNSEKSLETLVEMGERIGSYCV</sequence>
<accession>A0A8H7VS76</accession>
<evidence type="ECO:0000256" key="6">
    <source>
        <dbReference type="ARBA" id="ARBA00023098"/>
    </source>
</evidence>
<evidence type="ECO:0000256" key="2">
    <source>
        <dbReference type="ARBA" id="ARBA00005189"/>
    </source>
</evidence>
<comment type="pathway">
    <text evidence="11">Phospholipid metabolism; phosphatidylethanolamine biosynthesis.</text>
</comment>
<dbReference type="InterPro" id="IPR003817">
    <property type="entry name" value="PS_Dcarbxylase"/>
</dbReference>
<evidence type="ECO:0000256" key="9">
    <source>
        <dbReference type="ARBA" id="ARBA00023264"/>
    </source>
</evidence>
<comment type="caution">
    <text evidence="12">The sequence shown here is derived from an EMBL/GenBank/DDBJ whole genome shotgun (WGS) entry which is preliminary data.</text>
</comment>
<dbReference type="InterPro" id="IPR033177">
    <property type="entry name" value="PSD-B"/>
</dbReference>
<dbReference type="Pfam" id="PF02666">
    <property type="entry name" value="PS_Dcarbxylase"/>
    <property type="match status" value="1"/>
</dbReference>
<dbReference type="GO" id="GO:0006646">
    <property type="term" value="P:phosphatidylethanolamine biosynthetic process"/>
    <property type="evidence" value="ECO:0007669"/>
    <property type="project" value="UniProtKB-UniPathway"/>
</dbReference>
<keyword evidence="6" id="KW-0443">Lipid metabolism</keyword>
<evidence type="ECO:0000256" key="3">
    <source>
        <dbReference type="ARBA" id="ARBA00012243"/>
    </source>
</evidence>
<evidence type="ECO:0000256" key="1">
    <source>
        <dbReference type="ARBA" id="ARBA00001928"/>
    </source>
</evidence>
<evidence type="ECO:0000256" key="4">
    <source>
        <dbReference type="ARBA" id="ARBA00022516"/>
    </source>
</evidence>
<keyword evidence="8" id="KW-0456">Lyase</keyword>
<keyword evidence="13" id="KW-1185">Reference proteome</keyword>
<dbReference type="EMBL" id="JAEPRE010000165">
    <property type="protein sequence ID" value="KAG2231140.1"/>
    <property type="molecule type" value="Genomic_DNA"/>
</dbReference>
<proteinExistence type="predicted"/>
<evidence type="ECO:0000256" key="10">
    <source>
        <dbReference type="ARBA" id="ARBA00023317"/>
    </source>
</evidence>
<evidence type="ECO:0000313" key="13">
    <source>
        <dbReference type="Proteomes" id="UP000613177"/>
    </source>
</evidence>
<dbReference type="GO" id="GO:0004609">
    <property type="term" value="F:phosphatidylserine decarboxylase activity"/>
    <property type="evidence" value="ECO:0007669"/>
    <property type="project" value="UniProtKB-EC"/>
</dbReference>
<evidence type="ECO:0000256" key="7">
    <source>
        <dbReference type="ARBA" id="ARBA00023209"/>
    </source>
</evidence>
<evidence type="ECO:0000313" key="12">
    <source>
        <dbReference type="EMBL" id="KAG2231140.1"/>
    </source>
</evidence>
<dbReference type="EC" id="4.1.1.65" evidence="3"/>
<name>A0A8H7VS76_9FUNG</name>
<keyword evidence="4" id="KW-0444">Lipid biosynthesis</keyword>
<keyword evidence="7" id="KW-0594">Phospholipid biosynthesis</keyword>
<protein>
    <recommendedName>
        <fullName evidence="3">phosphatidylserine decarboxylase</fullName>
        <ecNumber evidence="3">4.1.1.65</ecNumber>
    </recommendedName>
</protein>
<dbReference type="NCBIfam" id="TIGR00163">
    <property type="entry name" value="PS_decarb"/>
    <property type="match status" value="1"/>
</dbReference>
<comment type="cofactor">
    <cofactor evidence="1">
        <name>pyruvate</name>
        <dbReference type="ChEBI" id="CHEBI:15361"/>
    </cofactor>
</comment>
<evidence type="ECO:0000256" key="5">
    <source>
        <dbReference type="ARBA" id="ARBA00022793"/>
    </source>
</evidence>
<gene>
    <name evidence="12" type="ORF">INT48_003348</name>
</gene>
<dbReference type="AlphaFoldDB" id="A0A8H7VS76"/>
<evidence type="ECO:0000256" key="8">
    <source>
        <dbReference type="ARBA" id="ARBA00023239"/>
    </source>
</evidence>
<comment type="pathway">
    <text evidence="2">Lipid metabolism.</text>
</comment>
<dbReference type="PANTHER" id="PTHR10067">
    <property type="entry name" value="PHOSPHATIDYLSERINE DECARBOXYLASE"/>
    <property type="match status" value="1"/>
</dbReference>